<sequence>MPTGEPGRGRGEEGKWSDPADAVEKGELTHVAHSSKCHEWAFIAATDWRPVQGEPRLSPGTQLEMGTSNPPDPIRDKATPDFSLFSNIFQSNLVIGLVVKTCNQPLGLDLLGLDLLGLDHPGPLCLI</sequence>
<reference evidence="2 3" key="1">
    <citation type="journal article" date="2018" name="G3 (Bethesda)">
        <title>A High-Quality Reference Genome for the Invasive Mosquitofish Gambusia affinis Using a Chicago Library.</title>
        <authorList>
            <person name="Hoffberg S.L."/>
            <person name="Troendle N.J."/>
            <person name="Glenn T.C."/>
            <person name="Mahmud O."/>
            <person name="Louha S."/>
            <person name="Chalopin D."/>
            <person name="Bennetzen J.L."/>
            <person name="Mauricio R."/>
        </authorList>
    </citation>
    <scope>NUCLEOTIDE SEQUENCE [LARGE SCALE GENOMIC DNA]</scope>
    <source>
        <strain evidence="2">NE01/NJP1002.9</strain>
        <tissue evidence="2">Muscle</tissue>
    </source>
</reference>
<feature type="region of interest" description="Disordered" evidence="1">
    <location>
        <begin position="51"/>
        <end position="77"/>
    </location>
</feature>
<feature type="compositionally biased region" description="Basic and acidic residues" evidence="1">
    <location>
        <begin position="7"/>
        <end position="21"/>
    </location>
</feature>
<organism evidence="2 3">
    <name type="scientific">Gambusia affinis</name>
    <name type="common">Western mosquitofish</name>
    <name type="synonym">Heterandria affinis</name>
    <dbReference type="NCBI Taxonomy" id="33528"/>
    <lineage>
        <taxon>Eukaryota</taxon>
        <taxon>Metazoa</taxon>
        <taxon>Chordata</taxon>
        <taxon>Craniata</taxon>
        <taxon>Vertebrata</taxon>
        <taxon>Euteleostomi</taxon>
        <taxon>Actinopterygii</taxon>
        <taxon>Neopterygii</taxon>
        <taxon>Teleostei</taxon>
        <taxon>Neoteleostei</taxon>
        <taxon>Acanthomorphata</taxon>
        <taxon>Ovalentaria</taxon>
        <taxon>Atherinomorphae</taxon>
        <taxon>Cyprinodontiformes</taxon>
        <taxon>Poeciliidae</taxon>
        <taxon>Poeciliinae</taxon>
        <taxon>Gambusia</taxon>
    </lineage>
</organism>
<dbReference type="EMBL" id="NHOQ01001156">
    <property type="protein sequence ID" value="PWA26916.1"/>
    <property type="molecule type" value="Genomic_DNA"/>
</dbReference>
<name>A0A315VUH4_GAMAF</name>
<proteinExistence type="predicted"/>
<evidence type="ECO:0000313" key="2">
    <source>
        <dbReference type="EMBL" id="PWA26916.1"/>
    </source>
</evidence>
<dbReference type="AlphaFoldDB" id="A0A315VUH4"/>
<keyword evidence="3" id="KW-1185">Reference proteome</keyword>
<feature type="region of interest" description="Disordered" evidence="1">
    <location>
        <begin position="1"/>
        <end position="21"/>
    </location>
</feature>
<gene>
    <name evidence="2" type="ORF">CCH79_00001056</name>
</gene>
<accession>A0A315VUH4</accession>
<protein>
    <submittedName>
        <fullName evidence="2">Uncharacterized protein</fullName>
    </submittedName>
</protein>
<dbReference type="Proteomes" id="UP000250572">
    <property type="component" value="Unassembled WGS sequence"/>
</dbReference>
<evidence type="ECO:0000313" key="3">
    <source>
        <dbReference type="Proteomes" id="UP000250572"/>
    </source>
</evidence>
<comment type="caution">
    <text evidence="2">The sequence shown here is derived from an EMBL/GenBank/DDBJ whole genome shotgun (WGS) entry which is preliminary data.</text>
</comment>
<evidence type="ECO:0000256" key="1">
    <source>
        <dbReference type="SAM" id="MobiDB-lite"/>
    </source>
</evidence>
<feature type="compositionally biased region" description="Polar residues" evidence="1">
    <location>
        <begin position="59"/>
        <end position="69"/>
    </location>
</feature>